<evidence type="ECO:0000259" key="3">
    <source>
        <dbReference type="Pfam" id="PF10566"/>
    </source>
</evidence>
<evidence type="ECO:0000259" key="5">
    <source>
        <dbReference type="Pfam" id="PF14509"/>
    </source>
</evidence>
<organism evidence="6 7">
    <name type="scientific">Pseudoxanthomonas wuyuanensis</name>
    <dbReference type="NCBI Taxonomy" id="1073196"/>
    <lineage>
        <taxon>Bacteria</taxon>
        <taxon>Pseudomonadati</taxon>
        <taxon>Pseudomonadota</taxon>
        <taxon>Gammaproteobacteria</taxon>
        <taxon>Lysobacterales</taxon>
        <taxon>Lysobacteraceae</taxon>
        <taxon>Pseudoxanthomonas</taxon>
    </lineage>
</organism>
<evidence type="ECO:0000256" key="1">
    <source>
        <dbReference type="ARBA" id="ARBA00022801"/>
    </source>
</evidence>
<accession>A0A286D200</accession>
<reference evidence="6 7" key="1">
    <citation type="submission" date="2017-09" db="EMBL/GenBank/DDBJ databases">
        <authorList>
            <person name="Ehlers B."/>
            <person name="Leendertz F.H."/>
        </authorList>
    </citation>
    <scope>NUCLEOTIDE SEQUENCE [LARGE SCALE GENOMIC DNA]</scope>
    <source>
        <strain evidence="6 7">CGMCC 1.10978</strain>
    </source>
</reference>
<sequence length="691" mass="76402">MKHPCETAAMAMQSDKVRIPPVAAPVENPLLPFGRALYRGGSRIVVSLALALTLAGPAAAAGEAARTLGQVASPDGRLQVAVTLDAQGTPHYAIAREGKEVLAPAPLGLVLEDADFSRGLQLQEAGAVTTVTDSYELLTSKRRHHEYLGNRREFHWRTAAGQRLDIVFQVSNDGVAFRYRFPDADSSVHRLREETTAFRFPDDARAWLQPMSVAKTGFAQTNPSYEEYYLQDVAVGTPSPLGTGWVYPALFRSGDTWLLLSEGSLSRGHAGSRLLDGKAAGEYRIGFPDPRENFQNGPVNPELPLPWQSPWRIIAIGSLKTIAESTLGTDLADPPSHVPASAVVPGKASWSWPLLGDDQTVFEVQKRFIDYAADMGWRYTLIDAMWDSQIGYERVRELIDYARGKDVAILLWYNSAGDWNQSHQTPRDRMLTRADRIREFDRLKAMGVAGLKIDFFGGDGQSVIGYYLDIMEDAAPYGFLLNFHGATLPRGWQRTYPHLMTVEAVRGLEFITFDQHNADQAPTHATMLPFTRNVFDPMDFTPMVLDRINKIERRTTPAFELAQSVLFVSGIQHYPEIPEGMAKAPDYVREFLRGVPSVWDDSRYIAGYPGKQAVFARQGDGRWYVAGINAEAESTTLQLDLSELAGAASAGTLIADGDGPLSFRREEVRLGEDKKLQIEVPARGGFVLTLE</sequence>
<dbReference type="InterPro" id="IPR052720">
    <property type="entry name" value="Glycosyl_hydrolase_97"/>
</dbReference>
<dbReference type="Gene3D" id="3.20.20.70">
    <property type="entry name" value="Aldolase class I"/>
    <property type="match status" value="1"/>
</dbReference>
<evidence type="ECO:0000259" key="4">
    <source>
        <dbReference type="Pfam" id="PF14508"/>
    </source>
</evidence>
<dbReference type="Gene3D" id="2.70.98.10">
    <property type="match status" value="1"/>
</dbReference>
<proteinExistence type="predicted"/>
<dbReference type="InterPro" id="IPR029486">
    <property type="entry name" value="GH97_N"/>
</dbReference>
<dbReference type="Gene3D" id="2.60.40.1180">
    <property type="entry name" value="Golgi alpha-mannosidase II"/>
    <property type="match status" value="1"/>
</dbReference>
<feature type="domain" description="Glycosyl-hydrolase 97 C-terminal oligomerisation" evidence="5">
    <location>
        <begin position="598"/>
        <end position="690"/>
    </location>
</feature>
<feature type="domain" description="Glycosyl-hydrolase 97 N-terminal" evidence="4">
    <location>
        <begin position="71"/>
        <end position="334"/>
    </location>
</feature>
<dbReference type="PANTHER" id="PTHR35803">
    <property type="entry name" value="GLUCAN 1,4-ALPHA-GLUCOSIDASE SUSB-RELATED"/>
    <property type="match status" value="1"/>
</dbReference>
<keyword evidence="1 6" id="KW-0378">Hydrolase</keyword>
<dbReference type="InterPro" id="IPR019563">
    <property type="entry name" value="GH97_catalytic"/>
</dbReference>
<evidence type="ECO:0000313" key="6">
    <source>
        <dbReference type="EMBL" id="SOD52683.1"/>
    </source>
</evidence>
<gene>
    <name evidence="6" type="ORF">SAMN06296416_10230</name>
</gene>
<dbReference type="InterPro" id="IPR017853">
    <property type="entry name" value="GH"/>
</dbReference>
<dbReference type="InterPro" id="IPR013780">
    <property type="entry name" value="Glyco_hydro_b"/>
</dbReference>
<evidence type="ECO:0000256" key="2">
    <source>
        <dbReference type="ARBA" id="ARBA00023295"/>
    </source>
</evidence>
<dbReference type="Pfam" id="PF14508">
    <property type="entry name" value="GH97_N"/>
    <property type="match status" value="1"/>
</dbReference>
<protein>
    <submittedName>
        <fullName evidence="6">Glycosyl-hydrolase 97 C-terminal, oligomerisation</fullName>
    </submittedName>
</protein>
<dbReference type="PANTHER" id="PTHR35803:SF2">
    <property type="entry name" value="RETAINING ALPHA-GALACTOSIDASE"/>
    <property type="match status" value="1"/>
</dbReference>
<dbReference type="GO" id="GO:0030246">
    <property type="term" value="F:carbohydrate binding"/>
    <property type="evidence" value="ECO:0007669"/>
    <property type="project" value="InterPro"/>
</dbReference>
<dbReference type="Pfam" id="PF10566">
    <property type="entry name" value="Glyco_hydro_97"/>
    <property type="match status" value="1"/>
</dbReference>
<dbReference type="AlphaFoldDB" id="A0A286D200"/>
<dbReference type="InterPro" id="IPR014718">
    <property type="entry name" value="GH-type_carb-bd"/>
</dbReference>
<dbReference type="Pfam" id="PF14509">
    <property type="entry name" value="GH97_C"/>
    <property type="match status" value="1"/>
</dbReference>
<evidence type="ECO:0000313" key="7">
    <source>
        <dbReference type="Proteomes" id="UP000219374"/>
    </source>
</evidence>
<dbReference type="InterPro" id="IPR013785">
    <property type="entry name" value="Aldolase_TIM"/>
</dbReference>
<dbReference type="InterPro" id="IPR029483">
    <property type="entry name" value="GH97_C"/>
</dbReference>
<dbReference type="RefSeq" id="WP_238394498.1">
    <property type="nucleotide sequence ID" value="NZ_OCND01000002.1"/>
</dbReference>
<keyword evidence="2" id="KW-0326">Glycosidase</keyword>
<keyword evidence="7" id="KW-1185">Reference proteome</keyword>
<name>A0A286D200_9GAMM</name>
<dbReference type="EMBL" id="OCND01000002">
    <property type="protein sequence ID" value="SOD52683.1"/>
    <property type="molecule type" value="Genomic_DNA"/>
</dbReference>
<feature type="domain" description="Glycosyl-hydrolase 97 catalytic" evidence="3">
    <location>
        <begin position="363"/>
        <end position="505"/>
    </location>
</feature>
<dbReference type="GO" id="GO:0016798">
    <property type="term" value="F:hydrolase activity, acting on glycosyl bonds"/>
    <property type="evidence" value="ECO:0007669"/>
    <property type="project" value="UniProtKB-KW"/>
</dbReference>
<dbReference type="SUPFAM" id="SSF51445">
    <property type="entry name" value="(Trans)glycosidases"/>
    <property type="match status" value="1"/>
</dbReference>
<dbReference type="Proteomes" id="UP000219374">
    <property type="component" value="Unassembled WGS sequence"/>
</dbReference>